<feature type="domain" description="DUF4283" evidence="1">
    <location>
        <begin position="47"/>
        <end position="111"/>
    </location>
</feature>
<sequence length="112" mass="12687">MLNEIVTSYVKPAAVDVKARAASMADPVDNDAVIMSNEACLKRIEFHRFDLVGRVYDNSLPFFVITRVLQRRWGHLKNFRVLDISFGCFCLHFGLMADRNAVWLGGPWQVAG</sequence>
<reference evidence="2 3" key="1">
    <citation type="journal article" date="2020" name="Nat. Food">
        <title>A phased Vanilla planifolia genome enables genetic improvement of flavour and production.</title>
        <authorList>
            <person name="Hasing T."/>
            <person name="Tang H."/>
            <person name="Brym M."/>
            <person name="Khazi F."/>
            <person name="Huang T."/>
            <person name="Chambers A.H."/>
        </authorList>
    </citation>
    <scope>NUCLEOTIDE SEQUENCE [LARGE SCALE GENOMIC DNA]</scope>
    <source>
        <tissue evidence="2">Leaf</tissue>
    </source>
</reference>
<evidence type="ECO:0000259" key="1">
    <source>
        <dbReference type="Pfam" id="PF14111"/>
    </source>
</evidence>
<evidence type="ECO:0000313" key="3">
    <source>
        <dbReference type="Proteomes" id="UP000639772"/>
    </source>
</evidence>
<accession>A0A835VDS3</accession>
<proteinExistence type="predicted"/>
<name>A0A835VDS3_VANPL</name>
<dbReference type="AlphaFoldDB" id="A0A835VDS3"/>
<gene>
    <name evidence="2" type="ORF">HPP92_004592</name>
</gene>
<evidence type="ECO:0000313" key="2">
    <source>
        <dbReference type="EMBL" id="KAG0493598.1"/>
    </source>
</evidence>
<dbReference type="Proteomes" id="UP000639772">
    <property type="component" value="Unassembled WGS sequence"/>
</dbReference>
<dbReference type="Pfam" id="PF14111">
    <property type="entry name" value="DUF4283"/>
    <property type="match status" value="1"/>
</dbReference>
<dbReference type="InterPro" id="IPR025558">
    <property type="entry name" value="DUF4283"/>
</dbReference>
<organism evidence="2 3">
    <name type="scientific">Vanilla planifolia</name>
    <name type="common">Vanilla</name>
    <dbReference type="NCBI Taxonomy" id="51239"/>
    <lineage>
        <taxon>Eukaryota</taxon>
        <taxon>Viridiplantae</taxon>
        <taxon>Streptophyta</taxon>
        <taxon>Embryophyta</taxon>
        <taxon>Tracheophyta</taxon>
        <taxon>Spermatophyta</taxon>
        <taxon>Magnoliopsida</taxon>
        <taxon>Liliopsida</taxon>
        <taxon>Asparagales</taxon>
        <taxon>Orchidaceae</taxon>
        <taxon>Vanilloideae</taxon>
        <taxon>Vanilleae</taxon>
        <taxon>Vanilla</taxon>
    </lineage>
</organism>
<comment type="caution">
    <text evidence="2">The sequence shown here is derived from an EMBL/GenBank/DDBJ whole genome shotgun (WGS) entry which is preliminary data.</text>
</comment>
<protein>
    <recommendedName>
        <fullName evidence="1">DUF4283 domain-containing protein</fullName>
    </recommendedName>
</protein>
<dbReference type="EMBL" id="JADCNM010000002">
    <property type="protein sequence ID" value="KAG0493598.1"/>
    <property type="molecule type" value="Genomic_DNA"/>
</dbReference>